<feature type="signal peptide" evidence="2">
    <location>
        <begin position="1"/>
        <end position="25"/>
    </location>
</feature>
<feature type="transmembrane region" description="Helical" evidence="1">
    <location>
        <begin position="324"/>
        <end position="343"/>
    </location>
</feature>
<reference evidence="3" key="1">
    <citation type="submission" date="2019-02" db="EMBL/GenBank/DDBJ databases">
        <authorList>
            <person name="Li S.-H."/>
        </authorList>
    </citation>
    <scope>NUCLEOTIDE SEQUENCE</scope>
    <source>
        <strain evidence="3">IMCC14734</strain>
    </source>
</reference>
<feature type="chain" id="PRO_5046782098" evidence="2">
    <location>
        <begin position="26"/>
        <end position="414"/>
    </location>
</feature>
<evidence type="ECO:0000313" key="3">
    <source>
        <dbReference type="EMBL" id="MCX2979342.1"/>
    </source>
</evidence>
<keyword evidence="1" id="KW-0812">Transmembrane</keyword>
<feature type="transmembrane region" description="Helical" evidence="1">
    <location>
        <begin position="271"/>
        <end position="290"/>
    </location>
</feature>
<dbReference type="Pfam" id="PF13795">
    <property type="entry name" value="HupE_UreJ_2"/>
    <property type="match status" value="2"/>
</dbReference>
<feature type="transmembrane region" description="Helical" evidence="1">
    <location>
        <begin position="216"/>
        <end position="237"/>
    </location>
</feature>
<keyword evidence="1" id="KW-1133">Transmembrane helix</keyword>
<feature type="transmembrane region" description="Helical" evidence="1">
    <location>
        <begin position="355"/>
        <end position="380"/>
    </location>
</feature>
<keyword evidence="2" id="KW-0732">Signal</keyword>
<dbReference type="EMBL" id="SHNN01000001">
    <property type="protein sequence ID" value="MCX2979342.1"/>
    <property type="molecule type" value="Genomic_DNA"/>
</dbReference>
<comment type="caution">
    <text evidence="3">The sequence shown here is derived from an EMBL/GenBank/DDBJ whole genome shotgun (WGS) entry which is preliminary data.</text>
</comment>
<evidence type="ECO:0000256" key="2">
    <source>
        <dbReference type="SAM" id="SignalP"/>
    </source>
</evidence>
<dbReference type="InterPro" id="IPR032809">
    <property type="entry name" value="Put_HupE_UreJ"/>
</dbReference>
<name>A0ABT3TAP4_9GAMM</name>
<feature type="transmembrane region" description="Helical" evidence="1">
    <location>
        <begin position="392"/>
        <end position="409"/>
    </location>
</feature>
<feature type="transmembrane region" description="Helical" evidence="1">
    <location>
        <begin position="182"/>
        <end position="209"/>
    </location>
</feature>
<keyword evidence="4" id="KW-1185">Reference proteome</keyword>
<proteinExistence type="predicted"/>
<gene>
    <name evidence="3" type="ORF">EYC98_00520</name>
</gene>
<feature type="transmembrane region" description="Helical" evidence="1">
    <location>
        <begin position="243"/>
        <end position="264"/>
    </location>
</feature>
<dbReference type="Proteomes" id="UP001143362">
    <property type="component" value="Unassembled WGS sequence"/>
</dbReference>
<evidence type="ECO:0000256" key="1">
    <source>
        <dbReference type="SAM" id="Phobius"/>
    </source>
</evidence>
<accession>A0ABT3TAP4</accession>
<organism evidence="3 4">
    <name type="scientific">Candidatus Litorirhabdus singularis</name>
    <dbReference type="NCBI Taxonomy" id="2518993"/>
    <lineage>
        <taxon>Bacteria</taxon>
        <taxon>Pseudomonadati</taxon>
        <taxon>Pseudomonadota</taxon>
        <taxon>Gammaproteobacteria</taxon>
        <taxon>Cellvibrionales</taxon>
        <taxon>Halieaceae</taxon>
        <taxon>Candidatus Litorirhabdus</taxon>
    </lineage>
</organism>
<evidence type="ECO:0000313" key="4">
    <source>
        <dbReference type="Proteomes" id="UP001143362"/>
    </source>
</evidence>
<feature type="transmembrane region" description="Helical" evidence="1">
    <location>
        <begin position="296"/>
        <end position="312"/>
    </location>
</feature>
<sequence>MNKFWRHIVTLAVLTLALWSAGTTADPQSKSYSNWQVDATSLRGSFTIATREVTRLSARQGNSDLEQALLEHLDASIRMDDGGVRCERSALQQERAQPGYMRVTLNWSCAATSAPGSKPATLQLRIEALQAAAPSHIHFARFKLANGTGFERLYSRRQPVHSIPVATASNEVAPPIATQSTFLTYISFGFEHILIGLDHIAFLLTLLLLAQRLRDVLYIVTGFTLGHSLTLSLSVLGYVTPDIMVVEALIGFTIAMVAIENVVVERQLHQSAAYLLGLVLLVLAGLGAWLDWPAPAWSLAGLSLFCWCYLMLSHSASRARQLRPAVTTLFGLIHGFGFASVLQEVGLPQQALIPALFGFNLGVELGQIAIVLILSGSGVLLHRMLGRPWPTLSLIANTALCSLGTYWFVQRLYF</sequence>
<keyword evidence="1" id="KW-0472">Membrane</keyword>
<dbReference type="RefSeq" id="WP_279243345.1">
    <property type="nucleotide sequence ID" value="NZ_SHNN01000001.1"/>
</dbReference>
<protein>
    <submittedName>
        <fullName evidence="3">HupE/UreJ family protein</fullName>
    </submittedName>
</protein>